<reference evidence="8 9" key="1">
    <citation type="journal article" date="2018" name="Proc. Natl. Acad. Sci. U.S.A.">
        <title>Draft genome sequence of Camellia sinensis var. sinensis provides insights into the evolution of the tea genome and tea quality.</title>
        <authorList>
            <person name="Wei C."/>
            <person name="Yang H."/>
            <person name="Wang S."/>
            <person name="Zhao J."/>
            <person name="Liu C."/>
            <person name="Gao L."/>
            <person name="Xia E."/>
            <person name="Lu Y."/>
            <person name="Tai Y."/>
            <person name="She G."/>
            <person name="Sun J."/>
            <person name="Cao H."/>
            <person name="Tong W."/>
            <person name="Gao Q."/>
            <person name="Li Y."/>
            <person name="Deng W."/>
            <person name="Jiang X."/>
            <person name="Wang W."/>
            <person name="Chen Q."/>
            <person name="Zhang S."/>
            <person name="Li H."/>
            <person name="Wu J."/>
            <person name="Wang P."/>
            <person name="Li P."/>
            <person name="Shi C."/>
            <person name="Zheng F."/>
            <person name="Jian J."/>
            <person name="Huang B."/>
            <person name="Shan D."/>
            <person name="Shi M."/>
            <person name="Fang C."/>
            <person name="Yue Y."/>
            <person name="Li F."/>
            <person name="Li D."/>
            <person name="Wei S."/>
            <person name="Han B."/>
            <person name="Jiang C."/>
            <person name="Yin Y."/>
            <person name="Xia T."/>
            <person name="Zhang Z."/>
            <person name="Bennetzen J.L."/>
            <person name="Zhao S."/>
            <person name="Wan X."/>
        </authorList>
    </citation>
    <scope>NUCLEOTIDE SEQUENCE [LARGE SCALE GENOMIC DNA]</scope>
    <source>
        <strain evidence="9">cv. Shuchazao</strain>
        <tissue evidence="8">Leaf</tissue>
    </source>
</reference>
<accession>A0A4S4D6P0</accession>
<dbReference type="AlphaFoldDB" id="A0A4S4D6P0"/>
<dbReference type="InterPro" id="IPR012919">
    <property type="entry name" value="SUN_dom"/>
</dbReference>
<comment type="caution">
    <text evidence="8">The sequence shown here is derived from an EMBL/GenBank/DDBJ whole genome shotgun (WGS) entry which is preliminary data.</text>
</comment>
<dbReference type="PROSITE" id="PS51469">
    <property type="entry name" value="SUN"/>
    <property type="match status" value="1"/>
</dbReference>
<dbReference type="GO" id="GO:0016020">
    <property type="term" value="C:membrane"/>
    <property type="evidence" value="ECO:0007669"/>
    <property type="project" value="UniProtKB-SubCell"/>
</dbReference>
<dbReference type="GO" id="GO:0043495">
    <property type="term" value="F:protein-membrane adaptor activity"/>
    <property type="evidence" value="ECO:0007669"/>
    <property type="project" value="TreeGrafter"/>
</dbReference>
<keyword evidence="9" id="KW-1185">Reference proteome</keyword>
<name>A0A4S4D6P0_CAMSN</name>
<keyword evidence="2 6" id="KW-0812">Transmembrane</keyword>
<evidence type="ECO:0000256" key="6">
    <source>
        <dbReference type="SAM" id="Phobius"/>
    </source>
</evidence>
<keyword evidence="4 6" id="KW-0472">Membrane</keyword>
<evidence type="ECO:0000313" key="9">
    <source>
        <dbReference type="Proteomes" id="UP000306102"/>
    </source>
</evidence>
<protein>
    <recommendedName>
        <fullName evidence="7">SUN domain-containing protein</fullName>
    </recommendedName>
</protein>
<feature type="coiled-coil region" evidence="5">
    <location>
        <begin position="182"/>
        <end position="216"/>
    </location>
</feature>
<dbReference type="GO" id="GO:0005635">
    <property type="term" value="C:nuclear envelope"/>
    <property type="evidence" value="ECO:0007669"/>
    <property type="project" value="TreeGrafter"/>
</dbReference>
<feature type="transmembrane region" description="Helical" evidence="6">
    <location>
        <begin position="456"/>
        <end position="475"/>
    </location>
</feature>
<dbReference type="Proteomes" id="UP000306102">
    <property type="component" value="Unassembled WGS sequence"/>
</dbReference>
<keyword evidence="3 6" id="KW-1133">Transmembrane helix</keyword>
<evidence type="ECO:0000256" key="4">
    <source>
        <dbReference type="ARBA" id="ARBA00023136"/>
    </source>
</evidence>
<gene>
    <name evidence="8" type="ORF">TEA_022760</name>
</gene>
<feature type="domain" description="SUN" evidence="7">
    <location>
        <begin position="279"/>
        <end position="564"/>
    </location>
</feature>
<evidence type="ECO:0000256" key="2">
    <source>
        <dbReference type="ARBA" id="ARBA00022692"/>
    </source>
</evidence>
<evidence type="ECO:0000259" key="7">
    <source>
        <dbReference type="PROSITE" id="PS51469"/>
    </source>
</evidence>
<sequence length="572" mass="63007">MSASTVSITANPSARRRPVVVGDKKSGIELVATDGVAAATSDKISNGKDLSHSIRGEVVLERSRDVVQVKKALPNSDTALPSRRTNRKGVSKTQKPLWQTIISASTKNFLLLLVLLGLVQMIRRLLANPATISPITSSTEFERRIAEVEGLLVTTTKMMRVEVDLVDQKILNQIGGLRTELNKKIEDKGVELETGLKNLEDRTESLENSLGELKLTEWLSKEDFVKFLNEFKKAKGLDHGYTDLNLDEMRAFAREIVEKEFEKHSADGLGRVDYALASGGAMIVKHSEPYTVGKAGNWFYTANRNGVHNDAEKMLSPSFGEPGHCFPLKGSSGFVQIKLRTAIVPEAVTLEHVAKYTRFVDQMFKFQLSLANEPALLSILDVSLNARVDKSVIGSIKRYISGISPVSFAKPILVYDGATTVYHASGYNMLSCVVLIIVFIALTTDSYYVICRGGVSPILAVSSFILCVDVMSVAYDRSSAPKDCRVSGWLQQGRDPIDQVVDTENMFVLLEFTYDLDKSHAQTFNVLDSSASSIVNMIRLDFTSNHGSPSHTCIYRLRVHGYEPSSVSMLAI</sequence>
<evidence type="ECO:0000313" key="8">
    <source>
        <dbReference type="EMBL" id="THF98038.1"/>
    </source>
</evidence>
<evidence type="ECO:0000256" key="1">
    <source>
        <dbReference type="ARBA" id="ARBA00004370"/>
    </source>
</evidence>
<keyword evidence="5" id="KW-0175">Coiled coil</keyword>
<proteinExistence type="predicted"/>
<feature type="transmembrane region" description="Helical" evidence="6">
    <location>
        <begin position="429"/>
        <end position="450"/>
    </location>
</feature>
<dbReference type="Pfam" id="PF07738">
    <property type="entry name" value="Sad1_UNC"/>
    <property type="match status" value="2"/>
</dbReference>
<dbReference type="PANTHER" id="PTHR12911">
    <property type="entry name" value="SAD1/UNC-84-LIKE PROTEIN-RELATED"/>
    <property type="match status" value="1"/>
</dbReference>
<feature type="transmembrane region" description="Helical" evidence="6">
    <location>
        <begin position="97"/>
        <end position="119"/>
    </location>
</feature>
<dbReference type="STRING" id="542762.A0A4S4D6P0"/>
<dbReference type="PANTHER" id="PTHR12911:SF8">
    <property type="entry name" value="KLAROID PROTEIN-RELATED"/>
    <property type="match status" value="1"/>
</dbReference>
<evidence type="ECO:0000256" key="3">
    <source>
        <dbReference type="ARBA" id="ARBA00022989"/>
    </source>
</evidence>
<dbReference type="Gene3D" id="2.60.120.260">
    <property type="entry name" value="Galactose-binding domain-like"/>
    <property type="match status" value="2"/>
</dbReference>
<organism evidence="8 9">
    <name type="scientific">Camellia sinensis var. sinensis</name>
    <name type="common">China tea</name>
    <dbReference type="NCBI Taxonomy" id="542762"/>
    <lineage>
        <taxon>Eukaryota</taxon>
        <taxon>Viridiplantae</taxon>
        <taxon>Streptophyta</taxon>
        <taxon>Embryophyta</taxon>
        <taxon>Tracheophyta</taxon>
        <taxon>Spermatophyta</taxon>
        <taxon>Magnoliopsida</taxon>
        <taxon>eudicotyledons</taxon>
        <taxon>Gunneridae</taxon>
        <taxon>Pentapetalae</taxon>
        <taxon>asterids</taxon>
        <taxon>Ericales</taxon>
        <taxon>Theaceae</taxon>
        <taxon>Camellia</taxon>
    </lineage>
</organism>
<dbReference type="EMBL" id="SDRB02012338">
    <property type="protein sequence ID" value="THF98038.1"/>
    <property type="molecule type" value="Genomic_DNA"/>
</dbReference>
<dbReference type="InterPro" id="IPR045119">
    <property type="entry name" value="SUN1-5"/>
</dbReference>
<comment type="subcellular location">
    <subcellularLocation>
        <location evidence="1">Membrane</location>
    </subcellularLocation>
</comment>
<evidence type="ECO:0000256" key="5">
    <source>
        <dbReference type="SAM" id="Coils"/>
    </source>
</evidence>